<evidence type="ECO:0000313" key="3">
    <source>
        <dbReference type="Proteomes" id="UP000652567"/>
    </source>
</evidence>
<dbReference type="Pfam" id="PF11026">
    <property type="entry name" value="DUF2721"/>
    <property type="match status" value="1"/>
</dbReference>
<keyword evidence="1" id="KW-0472">Membrane</keyword>
<feature type="transmembrane region" description="Helical" evidence="1">
    <location>
        <begin position="67"/>
        <end position="87"/>
    </location>
</feature>
<evidence type="ECO:0000313" key="2">
    <source>
        <dbReference type="EMBL" id="MBE8717096.1"/>
    </source>
</evidence>
<dbReference type="AlphaFoldDB" id="A0A928V587"/>
<accession>A0A928V587</accession>
<gene>
    <name evidence="2" type="ORF">C4F51_07805</name>
</gene>
<comment type="caution">
    <text evidence="2">The sequence shown here is derived from an EMBL/GenBank/DDBJ whole genome shotgun (WGS) entry which is preliminary data.</text>
</comment>
<feature type="transmembrane region" description="Helical" evidence="1">
    <location>
        <begin position="12"/>
        <end position="33"/>
    </location>
</feature>
<organism evidence="2 3">
    <name type="scientific">Cellvibrio polysaccharolyticus</name>
    <dbReference type="NCBI Taxonomy" id="2082724"/>
    <lineage>
        <taxon>Bacteria</taxon>
        <taxon>Pseudomonadati</taxon>
        <taxon>Pseudomonadota</taxon>
        <taxon>Gammaproteobacteria</taxon>
        <taxon>Cellvibrionales</taxon>
        <taxon>Cellvibrionaceae</taxon>
        <taxon>Cellvibrio</taxon>
    </lineage>
</organism>
<dbReference type="RefSeq" id="WP_193908690.1">
    <property type="nucleotide sequence ID" value="NZ_PRDL01000001.1"/>
</dbReference>
<evidence type="ECO:0000256" key="1">
    <source>
        <dbReference type="SAM" id="Phobius"/>
    </source>
</evidence>
<keyword evidence="3" id="KW-1185">Reference proteome</keyword>
<dbReference type="EMBL" id="PRDL01000001">
    <property type="protein sequence ID" value="MBE8717096.1"/>
    <property type="molecule type" value="Genomic_DNA"/>
</dbReference>
<feature type="transmembrane region" description="Helical" evidence="1">
    <location>
        <begin position="93"/>
        <end position="111"/>
    </location>
</feature>
<dbReference type="Proteomes" id="UP000652567">
    <property type="component" value="Unassembled WGS sequence"/>
</dbReference>
<sequence>MDMTITTPSLLFPAISLLLLAYTNRFVVLTNVIRQLSSSDDAISRDVVRRQIDNLRRRVQIIRAMQAFGVLSFVFCTLSMFALLLQWLMPGQWLFATSLILLVISLLCSFYEVHISTNAINIELEKFDQHRKTK</sequence>
<name>A0A928V587_9GAMM</name>
<dbReference type="InterPro" id="IPR021279">
    <property type="entry name" value="DUF2721"/>
</dbReference>
<proteinExistence type="predicted"/>
<reference evidence="2" key="1">
    <citation type="submission" date="2018-07" db="EMBL/GenBank/DDBJ databases">
        <title>Genome assembly of strain Ka43.</title>
        <authorList>
            <person name="Kukolya J."/>
            <person name="Nagy I."/>
            <person name="Horvath B."/>
            <person name="Toth A."/>
        </authorList>
    </citation>
    <scope>NUCLEOTIDE SEQUENCE</scope>
    <source>
        <strain evidence="2">KB43</strain>
    </source>
</reference>
<protein>
    <submittedName>
        <fullName evidence="2">DUF2721 domain-containing protein</fullName>
    </submittedName>
</protein>
<keyword evidence="1" id="KW-1133">Transmembrane helix</keyword>
<keyword evidence="1" id="KW-0812">Transmembrane</keyword>